<gene>
    <name evidence="2" type="ORF">P153DRAFT_383885</name>
</gene>
<dbReference type="RefSeq" id="XP_033526183.1">
    <property type="nucleotide sequence ID" value="XM_033670281.1"/>
</dbReference>
<feature type="chain" id="PRO_5025666365" evidence="1">
    <location>
        <begin position="19"/>
        <end position="98"/>
    </location>
</feature>
<reference evidence="2" key="1">
    <citation type="journal article" date="2020" name="Stud. Mycol.">
        <title>101 Dothideomycetes genomes: a test case for predicting lifestyles and emergence of pathogens.</title>
        <authorList>
            <person name="Haridas S."/>
            <person name="Albert R."/>
            <person name="Binder M."/>
            <person name="Bloem J."/>
            <person name="Labutti K."/>
            <person name="Salamov A."/>
            <person name="Andreopoulos B."/>
            <person name="Baker S."/>
            <person name="Barry K."/>
            <person name="Bills G."/>
            <person name="Bluhm B."/>
            <person name="Cannon C."/>
            <person name="Castanera R."/>
            <person name="Culley D."/>
            <person name="Daum C."/>
            <person name="Ezra D."/>
            <person name="Gonzalez J."/>
            <person name="Henrissat B."/>
            <person name="Kuo A."/>
            <person name="Liang C."/>
            <person name="Lipzen A."/>
            <person name="Lutzoni F."/>
            <person name="Magnuson J."/>
            <person name="Mondo S."/>
            <person name="Nolan M."/>
            <person name="Ohm R."/>
            <person name="Pangilinan J."/>
            <person name="Park H.-J."/>
            <person name="Ramirez L."/>
            <person name="Alfaro M."/>
            <person name="Sun H."/>
            <person name="Tritt A."/>
            <person name="Yoshinaga Y."/>
            <person name="Zwiers L.-H."/>
            <person name="Turgeon B."/>
            <person name="Goodwin S."/>
            <person name="Spatafora J."/>
            <person name="Crous P."/>
            <person name="Grigoriev I."/>
        </authorList>
    </citation>
    <scope>NUCLEOTIDE SEQUENCE</scope>
    <source>
        <strain evidence="2">CBS 119687</strain>
    </source>
</reference>
<accession>A0A6A6AJQ9</accession>
<dbReference type="AlphaFoldDB" id="A0A6A6AJQ9"/>
<evidence type="ECO:0000313" key="2">
    <source>
        <dbReference type="EMBL" id="KAF2131796.1"/>
    </source>
</evidence>
<organism evidence="2 3">
    <name type="scientific">Dothidotthia symphoricarpi CBS 119687</name>
    <dbReference type="NCBI Taxonomy" id="1392245"/>
    <lineage>
        <taxon>Eukaryota</taxon>
        <taxon>Fungi</taxon>
        <taxon>Dikarya</taxon>
        <taxon>Ascomycota</taxon>
        <taxon>Pezizomycotina</taxon>
        <taxon>Dothideomycetes</taxon>
        <taxon>Pleosporomycetidae</taxon>
        <taxon>Pleosporales</taxon>
        <taxon>Dothidotthiaceae</taxon>
        <taxon>Dothidotthia</taxon>
    </lineage>
</organism>
<sequence>MSLLHSFIIFMFIAIATASAIPQDWSDPGFKPKPAGVTGDMKAIKVNKGCACAAWSTDLCGGSDPMNGIKFWEWAEDGAKSKTFKQDDHVRWYKCQRI</sequence>
<dbReference type="Proteomes" id="UP000799771">
    <property type="component" value="Unassembled WGS sequence"/>
</dbReference>
<evidence type="ECO:0000256" key="1">
    <source>
        <dbReference type="SAM" id="SignalP"/>
    </source>
</evidence>
<name>A0A6A6AJQ9_9PLEO</name>
<keyword evidence="1" id="KW-0732">Signal</keyword>
<proteinExistence type="predicted"/>
<keyword evidence="3" id="KW-1185">Reference proteome</keyword>
<dbReference type="EMBL" id="ML977502">
    <property type="protein sequence ID" value="KAF2131796.1"/>
    <property type="molecule type" value="Genomic_DNA"/>
</dbReference>
<feature type="signal peptide" evidence="1">
    <location>
        <begin position="1"/>
        <end position="18"/>
    </location>
</feature>
<dbReference type="GeneID" id="54410713"/>
<evidence type="ECO:0000313" key="3">
    <source>
        <dbReference type="Proteomes" id="UP000799771"/>
    </source>
</evidence>
<protein>
    <submittedName>
        <fullName evidence="2">Uncharacterized protein</fullName>
    </submittedName>
</protein>